<organism evidence="1">
    <name type="scientific">marine sediment metagenome</name>
    <dbReference type="NCBI Taxonomy" id="412755"/>
    <lineage>
        <taxon>unclassified sequences</taxon>
        <taxon>metagenomes</taxon>
        <taxon>ecological metagenomes</taxon>
    </lineage>
</organism>
<feature type="non-terminal residue" evidence="1">
    <location>
        <position position="47"/>
    </location>
</feature>
<comment type="caution">
    <text evidence="1">The sequence shown here is derived from an EMBL/GenBank/DDBJ whole genome shotgun (WGS) entry which is preliminary data.</text>
</comment>
<gene>
    <name evidence="1" type="ORF">LCGC14_2683830</name>
</gene>
<dbReference type="AlphaFoldDB" id="A0A0F9A833"/>
<accession>A0A0F9A833</accession>
<dbReference type="EMBL" id="LAZR01047385">
    <property type="protein sequence ID" value="KKK94345.1"/>
    <property type="molecule type" value="Genomic_DNA"/>
</dbReference>
<evidence type="ECO:0000313" key="1">
    <source>
        <dbReference type="EMBL" id="KKK94345.1"/>
    </source>
</evidence>
<protein>
    <submittedName>
        <fullName evidence="1">Uncharacterized protein</fullName>
    </submittedName>
</protein>
<sequence length="47" mass="5177">MKDEMKAEDSVISKCELEATVFSCEIDTGSIKGVMLGLLRAQAKITW</sequence>
<proteinExistence type="predicted"/>
<reference evidence="1" key="1">
    <citation type="journal article" date="2015" name="Nature">
        <title>Complex archaea that bridge the gap between prokaryotes and eukaryotes.</title>
        <authorList>
            <person name="Spang A."/>
            <person name="Saw J.H."/>
            <person name="Jorgensen S.L."/>
            <person name="Zaremba-Niedzwiedzka K."/>
            <person name="Martijn J."/>
            <person name="Lind A.E."/>
            <person name="van Eijk R."/>
            <person name="Schleper C."/>
            <person name="Guy L."/>
            <person name="Ettema T.J."/>
        </authorList>
    </citation>
    <scope>NUCLEOTIDE SEQUENCE</scope>
</reference>
<name>A0A0F9A833_9ZZZZ</name>